<evidence type="ECO:0000256" key="4">
    <source>
        <dbReference type="ARBA" id="ARBA00022692"/>
    </source>
</evidence>
<feature type="transmembrane region" description="Helical" evidence="9">
    <location>
        <begin position="437"/>
        <end position="458"/>
    </location>
</feature>
<reference evidence="11 12" key="1">
    <citation type="journal article" date="2023" name="G3 (Bethesda)">
        <title>A chromosome-length genome assembly and annotation of blackberry (Rubus argutus, cv. 'Hillquist').</title>
        <authorList>
            <person name="Bruna T."/>
            <person name="Aryal R."/>
            <person name="Dudchenko O."/>
            <person name="Sargent D.J."/>
            <person name="Mead D."/>
            <person name="Buti M."/>
            <person name="Cavallini A."/>
            <person name="Hytonen T."/>
            <person name="Andres J."/>
            <person name="Pham M."/>
            <person name="Weisz D."/>
            <person name="Mascagni F."/>
            <person name="Usai G."/>
            <person name="Natali L."/>
            <person name="Bassil N."/>
            <person name="Fernandez G.E."/>
            <person name="Lomsadze A."/>
            <person name="Armour M."/>
            <person name="Olukolu B."/>
            <person name="Poorten T."/>
            <person name="Britton C."/>
            <person name="Davik J."/>
            <person name="Ashrafi H."/>
            <person name="Aiden E.L."/>
            <person name="Borodovsky M."/>
            <person name="Worthington M."/>
        </authorList>
    </citation>
    <scope>NUCLEOTIDE SEQUENCE [LARGE SCALE GENOMIC DNA]</scope>
    <source>
        <strain evidence="11">PI 553951</strain>
    </source>
</reference>
<dbReference type="CDD" id="cd03213">
    <property type="entry name" value="ABCG_EPDR"/>
    <property type="match status" value="1"/>
</dbReference>
<evidence type="ECO:0000256" key="9">
    <source>
        <dbReference type="SAM" id="Phobius"/>
    </source>
</evidence>
<dbReference type="GO" id="GO:0005524">
    <property type="term" value="F:ATP binding"/>
    <property type="evidence" value="ECO:0007669"/>
    <property type="project" value="UniProtKB-KW"/>
</dbReference>
<comment type="subcellular location">
    <subcellularLocation>
        <location evidence="1">Membrane</location>
        <topology evidence="1">Multi-pass membrane protein</topology>
    </subcellularLocation>
</comment>
<dbReference type="InterPro" id="IPR043926">
    <property type="entry name" value="ABCG_dom"/>
</dbReference>
<accession>A0AAW1WKU4</accession>
<keyword evidence="4 9" id="KW-0812">Transmembrane</keyword>
<sequence length="692" mass="76509">MASGRFHSNVVRHIDATHEYEYGHYPSNPTAVLEIETIASGVSIQNQNRNHVVPLMEGDEGVFLTWEDLWVTVQGRSCRSILQGITGYAKPGQLLAIMGPSGCGKSTLLDALAGRLSSNTMQTGEILINGHKEALAYGTSAYVTQDDTLITSLTVEEAVYYSAQLQLPDSMSKSEKKERAQETIREMGLQEAMNTKIGGWGAKGLSGGQKRRVSICIELLTRPKLLFLDEPTSGLDSAASYYVMSRIASLGSHKSIPRTTVASIHQPSSEVFQLFDNLCLLSSGRTVYFGPASAANEFFASSGFPCPTLQNPSDHFLKTINKDFEQDIEQGIAGTTATIEEAIETLIKSYKSSESHHQLQRHVAELHKKDCKALERRSHSGFLTQCFVLTRRSFVNMYRDRGYYWLRLVIYIGIAVGLGVVYHDLGHTYASIQARGSLLAFVASFLTFMAIGGFPSFVEDMKVFERERLNGHYSVSAFVFGNTFSSVPFLMLITLIPGAITYYLAGLHNGFEHFLYFASALFACLMLVESLMMVVASIVPNFLMGIITGAGIQGIMMLCGGFFQLPNDLPDVVFKYPLYQIAFHKYAYQGMFKNEFAGMTFSNGNQVGMGNSKWLSGERILRDIWQVEMGYSKWVDVGVLLGMVLLYRVLFFVVIKTTENLKTISSALLSVAPKRSMQVLVNPFSTPLHGGS</sequence>
<proteinExistence type="inferred from homology"/>
<comment type="caution">
    <text evidence="11">The sequence shown here is derived from an EMBL/GenBank/DDBJ whole genome shotgun (WGS) entry which is preliminary data.</text>
</comment>
<protein>
    <recommendedName>
        <fullName evidence="10">ABC transporter domain-containing protein</fullName>
    </recommendedName>
</protein>
<dbReference type="SMART" id="SM00382">
    <property type="entry name" value="AAA"/>
    <property type="match status" value="1"/>
</dbReference>
<evidence type="ECO:0000313" key="12">
    <source>
        <dbReference type="Proteomes" id="UP001457282"/>
    </source>
</evidence>
<evidence type="ECO:0000256" key="6">
    <source>
        <dbReference type="ARBA" id="ARBA00022840"/>
    </source>
</evidence>
<comment type="similarity">
    <text evidence="2">Belongs to the ABC transporter superfamily. ABCG family. Eye pigment precursor importer (TC 3.A.1.204) subfamily.</text>
</comment>
<dbReference type="Pfam" id="PF01061">
    <property type="entry name" value="ABC2_membrane"/>
    <property type="match status" value="1"/>
</dbReference>
<dbReference type="EMBL" id="JBEDUW010000006">
    <property type="protein sequence ID" value="KAK9924209.1"/>
    <property type="molecule type" value="Genomic_DNA"/>
</dbReference>
<dbReference type="PANTHER" id="PTHR48042">
    <property type="entry name" value="ABC TRANSPORTER G FAMILY MEMBER 11"/>
    <property type="match status" value="1"/>
</dbReference>
<dbReference type="InterPro" id="IPR003439">
    <property type="entry name" value="ABC_transporter-like_ATP-bd"/>
</dbReference>
<keyword evidence="7 9" id="KW-1133">Transmembrane helix</keyword>
<dbReference type="FunFam" id="3.40.50.300:FF:001533">
    <property type="entry name" value="ABC transporter G family member 11"/>
    <property type="match status" value="1"/>
</dbReference>
<evidence type="ECO:0000256" key="5">
    <source>
        <dbReference type="ARBA" id="ARBA00022741"/>
    </source>
</evidence>
<dbReference type="Gene3D" id="3.40.50.300">
    <property type="entry name" value="P-loop containing nucleotide triphosphate hydrolases"/>
    <property type="match status" value="1"/>
</dbReference>
<name>A0AAW1WKU4_RUBAR</name>
<dbReference type="GO" id="GO:0016887">
    <property type="term" value="F:ATP hydrolysis activity"/>
    <property type="evidence" value="ECO:0007669"/>
    <property type="project" value="InterPro"/>
</dbReference>
<evidence type="ECO:0000259" key="10">
    <source>
        <dbReference type="PROSITE" id="PS50893"/>
    </source>
</evidence>
<evidence type="ECO:0000313" key="11">
    <source>
        <dbReference type="EMBL" id="KAK9924209.1"/>
    </source>
</evidence>
<gene>
    <name evidence="11" type="ORF">M0R45_032591</name>
</gene>
<dbReference type="InterPro" id="IPR027417">
    <property type="entry name" value="P-loop_NTPase"/>
</dbReference>
<feature type="domain" description="ABC transporter" evidence="10">
    <location>
        <begin position="64"/>
        <end position="308"/>
    </location>
</feature>
<evidence type="ECO:0000256" key="3">
    <source>
        <dbReference type="ARBA" id="ARBA00022448"/>
    </source>
</evidence>
<dbReference type="InterPro" id="IPR013525">
    <property type="entry name" value="ABC2_TM"/>
</dbReference>
<dbReference type="PROSITE" id="PS00211">
    <property type="entry name" value="ABC_TRANSPORTER_1"/>
    <property type="match status" value="1"/>
</dbReference>
<dbReference type="PROSITE" id="PS50893">
    <property type="entry name" value="ABC_TRANSPORTER_2"/>
    <property type="match status" value="1"/>
</dbReference>
<evidence type="ECO:0000256" key="8">
    <source>
        <dbReference type="ARBA" id="ARBA00023136"/>
    </source>
</evidence>
<dbReference type="GO" id="GO:0016020">
    <property type="term" value="C:membrane"/>
    <property type="evidence" value="ECO:0007669"/>
    <property type="project" value="UniProtKB-SubCell"/>
</dbReference>
<dbReference type="Pfam" id="PF19055">
    <property type="entry name" value="ABC2_membrane_7"/>
    <property type="match status" value="1"/>
</dbReference>
<dbReference type="InterPro" id="IPR052215">
    <property type="entry name" value="Plant_ABCG"/>
</dbReference>
<dbReference type="GO" id="GO:0140359">
    <property type="term" value="F:ABC-type transporter activity"/>
    <property type="evidence" value="ECO:0007669"/>
    <property type="project" value="InterPro"/>
</dbReference>
<dbReference type="AlphaFoldDB" id="A0AAW1WKU4"/>
<keyword evidence="6" id="KW-0067">ATP-binding</keyword>
<feature type="transmembrane region" description="Helical" evidence="9">
    <location>
        <begin position="479"/>
        <end position="502"/>
    </location>
</feature>
<dbReference type="InterPro" id="IPR003593">
    <property type="entry name" value="AAA+_ATPase"/>
</dbReference>
<evidence type="ECO:0000256" key="7">
    <source>
        <dbReference type="ARBA" id="ARBA00022989"/>
    </source>
</evidence>
<organism evidence="11 12">
    <name type="scientific">Rubus argutus</name>
    <name type="common">Southern blackberry</name>
    <dbReference type="NCBI Taxonomy" id="59490"/>
    <lineage>
        <taxon>Eukaryota</taxon>
        <taxon>Viridiplantae</taxon>
        <taxon>Streptophyta</taxon>
        <taxon>Embryophyta</taxon>
        <taxon>Tracheophyta</taxon>
        <taxon>Spermatophyta</taxon>
        <taxon>Magnoliopsida</taxon>
        <taxon>eudicotyledons</taxon>
        <taxon>Gunneridae</taxon>
        <taxon>Pentapetalae</taxon>
        <taxon>rosids</taxon>
        <taxon>fabids</taxon>
        <taxon>Rosales</taxon>
        <taxon>Rosaceae</taxon>
        <taxon>Rosoideae</taxon>
        <taxon>Rosoideae incertae sedis</taxon>
        <taxon>Rubus</taxon>
    </lineage>
</organism>
<evidence type="ECO:0000256" key="1">
    <source>
        <dbReference type="ARBA" id="ARBA00004141"/>
    </source>
</evidence>
<keyword evidence="8 9" id="KW-0472">Membrane</keyword>
<feature type="transmembrane region" description="Helical" evidence="9">
    <location>
        <begin position="637"/>
        <end position="655"/>
    </location>
</feature>
<feature type="transmembrane region" description="Helical" evidence="9">
    <location>
        <begin position="514"/>
        <end position="535"/>
    </location>
</feature>
<dbReference type="SUPFAM" id="SSF52540">
    <property type="entry name" value="P-loop containing nucleoside triphosphate hydrolases"/>
    <property type="match status" value="1"/>
</dbReference>
<keyword evidence="12" id="KW-1185">Reference proteome</keyword>
<dbReference type="Proteomes" id="UP001457282">
    <property type="component" value="Unassembled WGS sequence"/>
</dbReference>
<dbReference type="PANTHER" id="PTHR48042:SF1">
    <property type="entry name" value="ABC TRANSPORTER G FAMILY MEMBER 11-LIKE"/>
    <property type="match status" value="1"/>
</dbReference>
<feature type="transmembrane region" description="Helical" evidence="9">
    <location>
        <begin position="404"/>
        <end position="425"/>
    </location>
</feature>
<dbReference type="Pfam" id="PF00005">
    <property type="entry name" value="ABC_tran"/>
    <property type="match status" value="1"/>
</dbReference>
<feature type="transmembrane region" description="Helical" evidence="9">
    <location>
        <begin position="542"/>
        <end position="563"/>
    </location>
</feature>
<keyword evidence="5" id="KW-0547">Nucleotide-binding</keyword>
<dbReference type="InterPro" id="IPR017871">
    <property type="entry name" value="ABC_transporter-like_CS"/>
</dbReference>
<keyword evidence="3" id="KW-0813">Transport</keyword>
<evidence type="ECO:0000256" key="2">
    <source>
        <dbReference type="ARBA" id="ARBA00005814"/>
    </source>
</evidence>